<dbReference type="Pfam" id="PF17892">
    <property type="entry name" value="Cadherin_5"/>
    <property type="match status" value="7"/>
</dbReference>
<proteinExistence type="predicted"/>
<dbReference type="Proteomes" id="UP001059120">
    <property type="component" value="Chromosome 1"/>
</dbReference>
<dbReference type="Pfam" id="PF13448">
    <property type="entry name" value="DUF4114"/>
    <property type="match status" value="1"/>
</dbReference>
<feature type="region of interest" description="Disordered" evidence="1">
    <location>
        <begin position="1"/>
        <end position="179"/>
    </location>
</feature>
<feature type="domain" description="Cadherin-like" evidence="3">
    <location>
        <begin position="689"/>
        <end position="780"/>
    </location>
</feature>
<evidence type="ECO:0000313" key="5">
    <source>
        <dbReference type="Proteomes" id="UP001059120"/>
    </source>
</evidence>
<feature type="domain" description="Cadherin-like" evidence="3">
    <location>
        <begin position="601"/>
        <end position="684"/>
    </location>
</feature>
<name>A0ABY5G4T6_VIBPE</name>
<feature type="compositionally biased region" description="Polar residues" evidence="1">
    <location>
        <begin position="2006"/>
        <end position="2019"/>
    </location>
</feature>
<feature type="compositionally biased region" description="Polar residues" evidence="1">
    <location>
        <begin position="98"/>
        <end position="134"/>
    </location>
</feature>
<dbReference type="InterPro" id="IPR025193">
    <property type="entry name" value="DUF4114"/>
</dbReference>
<feature type="compositionally biased region" description="Low complexity" evidence="1">
    <location>
        <begin position="143"/>
        <end position="152"/>
    </location>
</feature>
<sequence>MPVGQNPENNELNDAVEQVKTDDKSPASSSHPGNQNNQQSTAANTVATGSDSVAPLEENSEQNSEGGEQATAEQQKEGGEQGEQAVTEEGLQTEDGATLSQVQEGTQENEQPTQQSGGAQPSVGAQQVGGNTPSGRDDAGQPAQQSVASQVQDGEISSSSRSINPNEVSDTKQDTQSFDVNVTPERSIYSDELEHSDTITDSLSFDVNVEAVNDLPDAAPTNHEINEDGVLNFTADDLLANSTDVEGPVSLQSVEYSGDDGELVENPDGSFSFTPNENFHGDVVFDVVIEDNEGATAQTTANLHVVSVNDPVIANDDSELGAAEPSIRLDAEPENGVLQYLNEDDVWEDIVVGEIYSADTELQFVPDVDAVESATIDIKVGSFDNDTSTNVFDGTAQASDWGVVNGDTAVFTQDDVTITTQVTGGDLTAWNGAGTSVGAGIGDQSNNGLSHNDTLVVTIDGEDVNQITFQLDGLGGWFDESHSNATEVIITAYDSEGNVIDSQGGYRESGEFQDQYVFTTDQPVHHFELGTTGGTGTYVVQNMTVSRTLTEELQLVTIQGDGSEVTSATALDLNYDTANQPIDVTEQLIDVDNTITTTPIQVLEDGVLVLNASDLLANDTDADGDLLSIVEVSMVDDSQGEVVLGENGAITFTPAPNYFGEAQFEYTVTDGNGSFDTATVSVGVIPQQDAPVVDGVLTDQVDEDGLITLTQAQLLSNVTELDGDALTALNLNIDGNGVLTDNQDGTFTIEPDEHFNGAISITYEVTDGIDTVSNELQLNVEAVADAPNLNVTPSADNLDGEVVRDNQNIVEFDIDASLVDQDGSETLSVTVNGAPDGSVIRYDSDAILNDQSSGLTSFTDSTVTVTFEGENAGYKNSVGYYVVEEDGSINNVNMVYSDASQQGAGGSLIPGESSFSFELEEGQSFNLFVIPNGGRYNDFESLEGGEFVFRNEDGSPASITSNDPQLIYIAEDGTESVIRGQNGDAVFHGGSSTNLNQDGVEHTRVTMNDDGELIYGIEDLYGGGDRDYDDFSFSIDLGETNQAIYSGEILVSEGEPVIIPSVILDQTLSLEVPEGFSDDIDLVIQATSTEGSNQDSAIASQILHIDANEYAPQVTPLSDSVSEDNAITFTQDDLLANATDINGDDLTALNVSVDPAVGSVITNPDGSFTVTPLENYSGNIEVTYDVTDGTHTVPALLNLDVEAVADAPNVSASLGAMVDTDFDTSDPLEEWNTDNAHGGLEIRGEQVYTGISDSDRGNVIELEVHRGDESNLYQNLDLQAGETVTLTFDYSARRNWEDDSDIELYFDGELIDTISQDTVGWHTYSYELTATTNNPRLEFNAPDDNSLGGLLDNIRVTEVATEDNDIRIDISTMLTDLDGSESMQSIVLDALPEGSTLTDGVNTFDATAESNSVDVVGWNLDNLQFTPPQDFNGEVSLQLSATSVESSNGDTSTTTTDLTFNVEAVNDAPNAPTLSMEGVEDQVIIIDPAFILSKVTDVDDSEFTLESLSVRTPIQASITPTQDGLYQVVVPENYNGAIDLAYEVSDGEATTEGTVNLNIIAVDDAPFQSGNAHLAVDEDGAITFNSSDLIDLFGDVDSSLTVSRVVTATGEEAEGTVVDNGNGTWTFTPTEDFAGTTGLQVVVTDGNTEASMDMNVYIRPVADGVAITTSFDGPLVFKEDTTAHFGIDIEQLDTSEIMTSVTMTGYPVGFTVSDGSNTVVITEENQAIDIGKWDLDTLTMTPPENYNGEFSVTLAVVSLDEVEDPADYEVTTELGRGDSQPSPFVLGDESYALIESEDLLELVPNSDETITISEVSYTGDGGTLIDNNNGTWSFWGDPNYQGDIDIDFTTSEGSQHQVTLLNQAPLDEPQPVDAMAMRESAPQTSSNQEPDYTVAPGDTFDVDIPTNITGNGEVDHLLITGLPDGVEPIQGVSDGEGGYSVSNLDSSIALKVSGLFEGEIELEMVGMDVNDVPVEGTEARVSIHIDESYEMQGTSADRAVNPMSGDDSSQGDWTTQDNTDMGVDVMDDSSSFDNQNNENSVDDDLSMLSD</sequence>
<reference evidence="4" key="1">
    <citation type="submission" date="2022-01" db="EMBL/GenBank/DDBJ databases">
        <title>Alginate degradation mechanism of Vibrio pelagius WXL662.</title>
        <authorList>
            <person name="He X."/>
        </authorList>
    </citation>
    <scope>NUCLEOTIDE SEQUENCE</scope>
    <source>
        <strain evidence="4">WXL662</strain>
    </source>
</reference>
<dbReference type="InterPro" id="IPR041690">
    <property type="entry name" value="Cadherin_5"/>
</dbReference>
<organism evidence="4 5">
    <name type="scientific">Vibrio pelagius</name>
    <dbReference type="NCBI Taxonomy" id="28169"/>
    <lineage>
        <taxon>Bacteria</taxon>
        <taxon>Pseudomonadati</taxon>
        <taxon>Pseudomonadota</taxon>
        <taxon>Gammaproteobacteria</taxon>
        <taxon>Vibrionales</taxon>
        <taxon>Vibrionaceae</taxon>
        <taxon>Vibrio</taxon>
    </lineage>
</organism>
<feature type="compositionally biased region" description="Low complexity" evidence="1">
    <location>
        <begin position="2020"/>
        <end position="2033"/>
    </location>
</feature>
<dbReference type="RefSeq" id="WP_255230831.1">
    <property type="nucleotide sequence ID" value="NZ_CP090614.1"/>
</dbReference>
<feature type="domain" description="Cadherin-like" evidence="3">
    <location>
        <begin position="212"/>
        <end position="305"/>
    </location>
</feature>
<feature type="domain" description="Cadherin-like" evidence="3">
    <location>
        <begin position="1465"/>
        <end position="1559"/>
    </location>
</feature>
<dbReference type="Gene3D" id="2.60.40.2810">
    <property type="match status" value="1"/>
</dbReference>
<keyword evidence="5" id="KW-1185">Reference proteome</keyword>
<feature type="compositionally biased region" description="Low complexity" evidence="1">
    <location>
        <begin position="34"/>
        <end position="48"/>
    </location>
</feature>
<feature type="compositionally biased region" description="Low complexity" evidence="1">
    <location>
        <begin position="61"/>
        <end position="73"/>
    </location>
</feature>
<feature type="compositionally biased region" description="Acidic residues" evidence="1">
    <location>
        <begin position="2040"/>
        <end position="2050"/>
    </location>
</feature>
<feature type="compositionally biased region" description="Polar residues" evidence="1">
    <location>
        <begin position="155"/>
        <end position="179"/>
    </location>
</feature>
<evidence type="ECO:0000259" key="2">
    <source>
        <dbReference type="Pfam" id="PF13448"/>
    </source>
</evidence>
<feature type="domain" description="Cadherin-like" evidence="3">
    <location>
        <begin position="1111"/>
        <end position="1201"/>
    </location>
</feature>
<feature type="region of interest" description="Disordered" evidence="1">
    <location>
        <begin position="1993"/>
        <end position="2050"/>
    </location>
</feature>
<evidence type="ECO:0000313" key="4">
    <source>
        <dbReference type="EMBL" id="UTT84882.1"/>
    </source>
</evidence>
<feature type="domain" description="DUF4114" evidence="2">
    <location>
        <begin position="968"/>
        <end position="1037"/>
    </location>
</feature>
<evidence type="ECO:0000259" key="3">
    <source>
        <dbReference type="Pfam" id="PF17892"/>
    </source>
</evidence>
<dbReference type="InterPro" id="IPR008979">
    <property type="entry name" value="Galactose-bd-like_sf"/>
</dbReference>
<accession>A0ABY5G4T6</accession>
<feature type="domain" description="Cadherin-like" evidence="3">
    <location>
        <begin position="1562"/>
        <end position="1652"/>
    </location>
</feature>
<gene>
    <name evidence="4" type="ORF">LZI70_00825</name>
</gene>
<dbReference type="Gene3D" id="2.60.120.260">
    <property type="entry name" value="Galactose-binding domain-like"/>
    <property type="match status" value="1"/>
</dbReference>
<feature type="compositionally biased region" description="Polar residues" evidence="1">
    <location>
        <begin position="1"/>
        <end position="12"/>
    </location>
</feature>
<protein>
    <submittedName>
        <fullName evidence="4">Tandem-95 repeat protein</fullName>
    </submittedName>
</protein>
<feature type="domain" description="Cadherin-like" evidence="3">
    <location>
        <begin position="1792"/>
        <end position="1859"/>
    </location>
</feature>
<dbReference type="NCBIfam" id="NF012211">
    <property type="entry name" value="tand_rpt_95"/>
    <property type="match status" value="6"/>
</dbReference>
<dbReference type="EMBL" id="CP090614">
    <property type="protein sequence ID" value="UTT84882.1"/>
    <property type="molecule type" value="Genomic_DNA"/>
</dbReference>
<dbReference type="SUPFAM" id="SSF49785">
    <property type="entry name" value="Galactose-binding domain-like"/>
    <property type="match status" value="1"/>
</dbReference>
<evidence type="ECO:0000256" key="1">
    <source>
        <dbReference type="SAM" id="MobiDB-lite"/>
    </source>
</evidence>